<reference evidence="1 2" key="1">
    <citation type="submission" date="2019-04" db="EMBL/GenBank/DDBJ databases">
        <title>Geobacter oryzae sp. nov., ferric-reducing bacteria isolated from paddy soil.</title>
        <authorList>
            <person name="Xu Z."/>
            <person name="Masuda Y."/>
            <person name="Itoh H."/>
            <person name="Senoo K."/>
        </authorList>
    </citation>
    <scope>NUCLEOTIDE SEQUENCE [LARGE SCALE GENOMIC DNA]</scope>
    <source>
        <strain evidence="1 2">Red111</strain>
    </source>
</reference>
<accession>A0A4S1CFM6</accession>
<proteinExistence type="predicted"/>
<dbReference type="Proteomes" id="UP000306416">
    <property type="component" value="Unassembled WGS sequence"/>
</dbReference>
<organism evidence="1 2">
    <name type="scientific">Geomonas terrae</name>
    <dbReference type="NCBI Taxonomy" id="2562681"/>
    <lineage>
        <taxon>Bacteria</taxon>
        <taxon>Pseudomonadati</taxon>
        <taxon>Thermodesulfobacteriota</taxon>
        <taxon>Desulfuromonadia</taxon>
        <taxon>Geobacterales</taxon>
        <taxon>Geobacteraceae</taxon>
        <taxon>Geomonas</taxon>
    </lineage>
</organism>
<evidence type="ECO:0000313" key="2">
    <source>
        <dbReference type="Proteomes" id="UP000306416"/>
    </source>
</evidence>
<sequence>MLHLRYKLSGKTLVVLGDCQRYYGGLATLSLYKKAAELAVPLEVIGAAISDAEQKYRNAINYDRVAIVMRNQAFKVMIDLFKNVAAYLQVVATEDDIPALLQAGLEVIAAPKKKRTTTSSPD</sequence>
<comment type="caution">
    <text evidence="1">The sequence shown here is derived from an EMBL/GenBank/DDBJ whole genome shotgun (WGS) entry which is preliminary data.</text>
</comment>
<dbReference type="RefSeq" id="WP_135869622.1">
    <property type="nucleotide sequence ID" value="NZ_SRSC01000002.1"/>
</dbReference>
<dbReference type="AlphaFoldDB" id="A0A4S1CFM6"/>
<protein>
    <submittedName>
        <fullName evidence="1">Uncharacterized protein</fullName>
    </submittedName>
</protein>
<keyword evidence="2" id="KW-1185">Reference proteome</keyword>
<name>A0A4S1CFM6_9BACT</name>
<dbReference type="EMBL" id="SRSC01000002">
    <property type="protein sequence ID" value="TGU72133.1"/>
    <property type="molecule type" value="Genomic_DNA"/>
</dbReference>
<gene>
    <name evidence="1" type="ORF">E4633_07380</name>
</gene>
<evidence type="ECO:0000313" key="1">
    <source>
        <dbReference type="EMBL" id="TGU72133.1"/>
    </source>
</evidence>